<protein>
    <submittedName>
        <fullName evidence="2">Brefeldin A-inhibited guanine nucleotide-exchange protein 3</fullName>
    </submittedName>
</protein>
<name>A0ABM0ZYM9_APLCA</name>
<gene>
    <name evidence="2" type="primary">LOC106011600</name>
</gene>
<dbReference type="InterPro" id="IPR016024">
    <property type="entry name" value="ARM-type_fold"/>
</dbReference>
<dbReference type="RefSeq" id="XP_012937243.1">
    <property type="nucleotide sequence ID" value="XM_013081789.1"/>
</dbReference>
<keyword evidence="1" id="KW-1185">Reference proteome</keyword>
<accession>A0ABM0ZYM9</accession>
<sequence length="309" mass="33273">MGSYHSCVMVQGALQAAMVTMINKFVGGLIEKEDGLVEDGDDILADFKANSKSGSTENLIREVVQILTFLTDRLETVASSGHGKQALPVLLESVNTILEKVPVAIKHNPGFQELLWKRLCPCLIVLLGEPKAEKIANQKTGRPEVAKTGGSSTSSPHITHAAAKVIYNIAGELASLVGEIPALRPVLESLFHKMLMFPLPQNRHDALRVVKELMSEPQKVISLIGSSGAAGEKARGQTNLALIKLLVDSVQQCSHCADPGILYSSVCCVDSLLASLDRIRQGEAIPDSWLKQDKSSKSQGSLRRSMTSN</sequence>
<proteinExistence type="predicted"/>
<evidence type="ECO:0000313" key="1">
    <source>
        <dbReference type="Proteomes" id="UP000694888"/>
    </source>
</evidence>
<dbReference type="GeneID" id="106011600"/>
<reference evidence="2" key="1">
    <citation type="submission" date="2025-08" db="UniProtKB">
        <authorList>
            <consortium name="RefSeq"/>
        </authorList>
    </citation>
    <scope>IDENTIFICATION</scope>
</reference>
<evidence type="ECO:0000313" key="2">
    <source>
        <dbReference type="RefSeq" id="XP_012937243.1"/>
    </source>
</evidence>
<organism evidence="1 2">
    <name type="scientific">Aplysia californica</name>
    <name type="common">California sea hare</name>
    <dbReference type="NCBI Taxonomy" id="6500"/>
    <lineage>
        <taxon>Eukaryota</taxon>
        <taxon>Metazoa</taxon>
        <taxon>Spiralia</taxon>
        <taxon>Lophotrochozoa</taxon>
        <taxon>Mollusca</taxon>
        <taxon>Gastropoda</taxon>
        <taxon>Heterobranchia</taxon>
        <taxon>Euthyneura</taxon>
        <taxon>Tectipleura</taxon>
        <taxon>Aplysiida</taxon>
        <taxon>Aplysioidea</taxon>
        <taxon>Aplysiidae</taxon>
        <taxon>Aplysia</taxon>
    </lineage>
</organism>
<feature type="non-terminal residue" evidence="2">
    <location>
        <position position="309"/>
    </location>
</feature>
<dbReference type="SUPFAM" id="SSF48371">
    <property type="entry name" value="ARM repeat"/>
    <property type="match status" value="1"/>
</dbReference>
<dbReference type="Proteomes" id="UP000694888">
    <property type="component" value="Unplaced"/>
</dbReference>